<evidence type="ECO:0000313" key="3">
    <source>
        <dbReference type="Proteomes" id="UP000439903"/>
    </source>
</evidence>
<feature type="compositionally biased region" description="Acidic residues" evidence="1">
    <location>
        <begin position="34"/>
        <end position="62"/>
    </location>
</feature>
<dbReference type="Proteomes" id="UP000439903">
    <property type="component" value="Unassembled WGS sequence"/>
</dbReference>
<proteinExistence type="predicted"/>
<sequence>MSYDSIFVKIKRKNLVSQGLYNKCKCVRYKDKEDEGEEDVGEKDEDNENNDEEDESKEDENEKDERNNEIEKGKMKMMIIEMELSH</sequence>
<accession>A0A8H3XNS5</accession>
<feature type="compositionally biased region" description="Low complexity" evidence="1">
    <location>
        <begin position="76"/>
        <end position="86"/>
    </location>
</feature>
<protein>
    <submittedName>
        <fullName evidence="2">Uncharacterized protein</fullName>
    </submittedName>
</protein>
<dbReference type="AlphaFoldDB" id="A0A8H3XNS5"/>
<comment type="caution">
    <text evidence="2">The sequence shown here is derived from an EMBL/GenBank/DDBJ whole genome shotgun (WGS) entry which is preliminary data.</text>
</comment>
<dbReference type="EMBL" id="WTPW01000835">
    <property type="protein sequence ID" value="KAF0475964.1"/>
    <property type="molecule type" value="Genomic_DNA"/>
</dbReference>
<feature type="compositionally biased region" description="Basic and acidic residues" evidence="1">
    <location>
        <begin position="63"/>
        <end position="74"/>
    </location>
</feature>
<evidence type="ECO:0000256" key="1">
    <source>
        <dbReference type="SAM" id="MobiDB-lite"/>
    </source>
</evidence>
<evidence type="ECO:0000313" key="2">
    <source>
        <dbReference type="EMBL" id="KAF0475964.1"/>
    </source>
</evidence>
<name>A0A8H3XNS5_GIGMA</name>
<gene>
    <name evidence="2" type="ORF">F8M41_024477</name>
</gene>
<keyword evidence="3" id="KW-1185">Reference proteome</keyword>
<organism evidence="2 3">
    <name type="scientific">Gigaspora margarita</name>
    <dbReference type="NCBI Taxonomy" id="4874"/>
    <lineage>
        <taxon>Eukaryota</taxon>
        <taxon>Fungi</taxon>
        <taxon>Fungi incertae sedis</taxon>
        <taxon>Mucoromycota</taxon>
        <taxon>Glomeromycotina</taxon>
        <taxon>Glomeromycetes</taxon>
        <taxon>Diversisporales</taxon>
        <taxon>Gigasporaceae</taxon>
        <taxon>Gigaspora</taxon>
    </lineage>
</organism>
<feature type="region of interest" description="Disordered" evidence="1">
    <location>
        <begin position="31"/>
        <end position="86"/>
    </location>
</feature>
<reference evidence="2 3" key="1">
    <citation type="journal article" date="2019" name="Environ. Microbiol.">
        <title>At the nexus of three kingdoms: the genome of the mycorrhizal fungus Gigaspora margarita provides insights into plant, endobacterial and fungal interactions.</title>
        <authorList>
            <person name="Venice F."/>
            <person name="Ghignone S."/>
            <person name="Salvioli di Fossalunga A."/>
            <person name="Amselem J."/>
            <person name="Novero M."/>
            <person name="Xianan X."/>
            <person name="Sedzielewska Toro K."/>
            <person name="Morin E."/>
            <person name="Lipzen A."/>
            <person name="Grigoriev I.V."/>
            <person name="Henrissat B."/>
            <person name="Martin F.M."/>
            <person name="Bonfante P."/>
        </authorList>
    </citation>
    <scope>NUCLEOTIDE SEQUENCE [LARGE SCALE GENOMIC DNA]</scope>
    <source>
        <strain evidence="2 3">BEG34</strain>
    </source>
</reference>